<evidence type="ECO:0000313" key="1">
    <source>
        <dbReference type="EMBL" id="GFP13949.1"/>
    </source>
</evidence>
<dbReference type="EMBL" id="BLYV01000404">
    <property type="protein sequence ID" value="GFP13949.1"/>
    <property type="molecule type" value="Genomic_DNA"/>
</dbReference>
<reference evidence="2" key="1">
    <citation type="submission" date="2018-01" db="EMBL/GenBank/DDBJ databases">
        <authorList>
            <person name="Gaut B.S."/>
            <person name="Morton B.R."/>
            <person name="Clegg M.T."/>
            <person name="Duvall M.R."/>
        </authorList>
    </citation>
    <scope>NUCLEOTIDE SEQUENCE</scope>
    <source>
        <strain evidence="2">Lactobacillus helveticus</strain>
    </source>
</reference>
<dbReference type="EMBL" id="OGTV01000033">
    <property type="protein sequence ID" value="SPB23236.1"/>
    <property type="molecule type" value="Genomic_DNA"/>
</dbReference>
<accession>A0A2X0PAZ8</accession>
<evidence type="ECO:0000313" key="2">
    <source>
        <dbReference type="EMBL" id="SPB23236.1"/>
    </source>
</evidence>
<proteinExistence type="predicted"/>
<dbReference type="AlphaFoldDB" id="A0A2X0PAZ8"/>
<reference evidence="1" key="2">
    <citation type="submission" date="2020-07" db="EMBL/GenBank/DDBJ databases">
        <title>Draft genome sequence of Lactobacillus helveticus strain JCM 1062.</title>
        <authorList>
            <person name="Endo A."/>
            <person name="Maeno S."/>
            <person name="Kido Y."/>
        </authorList>
    </citation>
    <scope>NUCLEOTIDE SEQUENCE</scope>
    <source>
        <strain evidence="1">JCM 1062</strain>
    </source>
</reference>
<gene>
    <name evidence="2" type="ORF">BDKNPLJD_00636</name>
    <name evidence="1" type="ORF">LHEJCM1062_18210</name>
</gene>
<protein>
    <submittedName>
        <fullName evidence="2">Uncharacterized protein</fullName>
    </submittedName>
</protein>
<name>A0A2X0PAZ8_LACHE</name>
<dbReference type="Proteomes" id="UP000630086">
    <property type="component" value="Unassembled WGS sequence"/>
</dbReference>
<sequence>MIKNKTGLSGKTTALFSKKANPTIGAASGYADLLVGLKGWGYKFTTTQKKRIAANLVINSKSTAADYANAIQGLKAVGLNPAKFKPAGAKKAVNLVSGLYRQSMSKQTPNVKSQVLLVLTMSSTFKRPSNSKFSKTSLAKSLVKDQQSNNGWAYNNTAASVDSDTTSMAIAPRWPTANPH</sequence>
<organism evidence="2">
    <name type="scientific">Lactobacillus helveticus</name>
    <name type="common">Lactobacillus suntoryeus</name>
    <dbReference type="NCBI Taxonomy" id="1587"/>
    <lineage>
        <taxon>Bacteria</taxon>
        <taxon>Bacillati</taxon>
        <taxon>Bacillota</taxon>
        <taxon>Bacilli</taxon>
        <taxon>Lactobacillales</taxon>
        <taxon>Lactobacillaceae</taxon>
        <taxon>Lactobacillus</taxon>
    </lineage>
</organism>